<keyword evidence="2" id="KW-1185">Reference proteome</keyword>
<dbReference type="Proteomes" id="UP000829196">
    <property type="component" value="Unassembled WGS sequence"/>
</dbReference>
<protein>
    <submittedName>
        <fullName evidence="1">Uncharacterized protein</fullName>
    </submittedName>
</protein>
<reference evidence="1" key="1">
    <citation type="journal article" date="2022" name="Front. Genet.">
        <title>Chromosome-Scale Assembly of the Dendrobium nobile Genome Provides Insights Into the Molecular Mechanism of the Biosynthesis of the Medicinal Active Ingredient of Dendrobium.</title>
        <authorList>
            <person name="Xu Q."/>
            <person name="Niu S.-C."/>
            <person name="Li K.-L."/>
            <person name="Zheng P.-J."/>
            <person name="Zhang X.-J."/>
            <person name="Jia Y."/>
            <person name="Liu Y."/>
            <person name="Niu Y.-X."/>
            <person name="Yu L.-H."/>
            <person name="Chen D.-F."/>
            <person name="Zhang G.-Q."/>
        </authorList>
    </citation>
    <scope>NUCLEOTIDE SEQUENCE</scope>
    <source>
        <tissue evidence="1">Leaf</tissue>
    </source>
</reference>
<gene>
    <name evidence="1" type="ORF">KFK09_013101</name>
</gene>
<evidence type="ECO:0000313" key="2">
    <source>
        <dbReference type="Proteomes" id="UP000829196"/>
    </source>
</evidence>
<comment type="caution">
    <text evidence="1">The sequence shown here is derived from an EMBL/GenBank/DDBJ whole genome shotgun (WGS) entry which is preliminary data.</text>
</comment>
<organism evidence="1 2">
    <name type="scientific">Dendrobium nobile</name>
    <name type="common">Orchid</name>
    <dbReference type="NCBI Taxonomy" id="94219"/>
    <lineage>
        <taxon>Eukaryota</taxon>
        <taxon>Viridiplantae</taxon>
        <taxon>Streptophyta</taxon>
        <taxon>Embryophyta</taxon>
        <taxon>Tracheophyta</taxon>
        <taxon>Spermatophyta</taxon>
        <taxon>Magnoliopsida</taxon>
        <taxon>Liliopsida</taxon>
        <taxon>Asparagales</taxon>
        <taxon>Orchidaceae</taxon>
        <taxon>Epidendroideae</taxon>
        <taxon>Malaxideae</taxon>
        <taxon>Dendrobiinae</taxon>
        <taxon>Dendrobium</taxon>
    </lineage>
</organism>
<accession>A0A8T3B6G3</accession>
<dbReference type="EMBL" id="JAGYWB010000010">
    <property type="protein sequence ID" value="KAI0506983.1"/>
    <property type="molecule type" value="Genomic_DNA"/>
</dbReference>
<sequence>MLLIKRDPMSSLFVSLAHELPPLPFFSLCDSNHSLSKAFQSYDPSFVPLPSTINQPIFPLHLTLHVLLDTSNQSQQPSSSSPLSFQSSSTLMILCFDPDTAEPDDPAPSTPFSRSFCTFRSAHSSPDPVSSADETFARSLLCSKPTADAHTSSASSPRLDPAVSLLNNHQDLVRPSCSEHQLTILL</sequence>
<name>A0A8T3B6G3_DENNO</name>
<evidence type="ECO:0000313" key="1">
    <source>
        <dbReference type="EMBL" id="KAI0506983.1"/>
    </source>
</evidence>
<proteinExistence type="predicted"/>
<dbReference type="AlphaFoldDB" id="A0A8T3B6G3"/>